<name>A0A8X6JKP8_TRICU</name>
<accession>A0A8X6JKP8</accession>
<sequence>MLALFRNDILDLNQIDIGSLMCLLPVLVTEVSTPNERKTTTRLSPPNTLNSTFFLLQPILPDNCTLNHVYSFVLRNLKKGISTLQRRVSFRLGTMEKGKWKFFALDPIQSR</sequence>
<evidence type="ECO:0000313" key="2">
    <source>
        <dbReference type="Proteomes" id="UP000887116"/>
    </source>
</evidence>
<organism evidence="1 2">
    <name type="scientific">Trichonephila clavata</name>
    <name type="common">Joro spider</name>
    <name type="synonym">Nephila clavata</name>
    <dbReference type="NCBI Taxonomy" id="2740835"/>
    <lineage>
        <taxon>Eukaryota</taxon>
        <taxon>Metazoa</taxon>
        <taxon>Ecdysozoa</taxon>
        <taxon>Arthropoda</taxon>
        <taxon>Chelicerata</taxon>
        <taxon>Arachnida</taxon>
        <taxon>Araneae</taxon>
        <taxon>Araneomorphae</taxon>
        <taxon>Entelegynae</taxon>
        <taxon>Araneoidea</taxon>
        <taxon>Nephilidae</taxon>
        <taxon>Trichonephila</taxon>
    </lineage>
</organism>
<keyword evidence="2" id="KW-1185">Reference proteome</keyword>
<dbReference type="Proteomes" id="UP000887116">
    <property type="component" value="Unassembled WGS sequence"/>
</dbReference>
<comment type="caution">
    <text evidence="1">The sequence shown here is derived from an EMBL/GenBank/DDBJ whole genome shotgun (WGS) entry which is preliminary data.</text>
</comment>
<gene>
    <name evidence="1" type="ORF">TNCT_216951</name>
</gene>
<dbReference type="EMBL" id="BMAO01036404">
    <property type="protein sequence ID" value="GFR10386.1"/>
    <property type="molecule type" value="Genomic_DNA"/>
</dbReference>
<protein>
    <submittedName>
        <fullName evidence="1">Uncharacterized protein</fullName>
    </submittedName>
</protein>
<proteinExistence type="predicted"/>
<dbReference type="AlphaFoldDB" id="A0A8X6JKP8"/>
<evidence type="ECO:0000313" key="1">
    <source>
        <dbReference type="EMBL" id="GFR10386.1"/>
    </source>
</evidence>
<reference evidence="1" key="1">
    <citation type="submission" date="2020-07" db="EMBL/GenBank/DDBJ databases">
        <title>Multicomponent nature underlies the extraordinary mechanical properties of spider dragline silk.</title>
        <authorList>
            <person name="Kono N."/>
            <person name="Nakamura H."/>
            <person name="Mori M."/>
            <person name="Yoshida Y."/>
            <person name="Ohtoshi R."/>
            <person name="Malay A.D."/>
            <person name="Moran D.A.P."/>
            <person name="Tomita M."/>
            <person name="Numata K."/>
            <person name="Arakawa K."/>
        </authorList>
    </citation>
    <scope>NUCLEOTIDE SEQUENCE</scope>
</reference>